<dbReference type="EMBL" id="OX459121">
    <property type="protein sequence ID" value="CAI9104432.1"/>
    <property type="molecule type" value="Genomic_DNA"/>
</dbReference>
<sequence length="149" mass="16824">MSAQMEKMASSIEIKIDGNHFLEIYRDKPHQLNKMTPANIHSVELCDGEWGKEGSVTRWTFTHDGRMMTVTCITGVAKNSVTYRICEGDLLAAYKTMAAIISVDKEGDKNLVTWTFEYEKKDESIPNADMLIQLGLSITKDINAYNLNK</sequence>
<dbReference type="SUPFAM" id="SSF55961">
    <property type="entry name" value="Bet v1-like"/>
    <property type="match status" value="1"/>
</dbReference>
<evidence type="ECO:0000313" key="3">
    <source>
        <dbReference type="Proteomes" id="UP001161247"/>
    </source>
</evidence>
<feature type="domain" description="Bet v I/Major latex protein" evidence="1">
    <location>
        <begin position="3"/>
        <end position="149"/>
    </location>
</feature>
<dbReference type="InterPro" id="IPR051761">
    <property type="entry name" value="MLP-like_ligand-binding"/>
</dbReference>
<evidence type="ECO:0000313" key="2">
    <source>
        <dbReference type="EMBL" id="CAI9104432.1"/>
    </source>
</evidence>
<evidence type="ECO:0000259" key="1">
    <source>
        <dbReference type="SMART" id="SM01037"/>
    </source>
</evidence>
<dbReference type="InterPro" id="IPR000916">
    <property type="entry name" value="Bet_v_I/MLP"/>
</dbReference>
<dbReference type="Proteomes" id="UP001161247">
    <property type="component" value="Chromosome 4"/>
</dbReference>
<proteinExistence type="predicted"/>
<dbReference type="PANTHER" id="PTHR31907">
    <property type="entry name" value="MLP-LIKE PROTEIN 423"/>
    <property type="match status" value="1"/>
</dbReference>
<keyword evidence="3" id="KW-1185">Reference proteome</keyword>
<dbReference type="Pfam" id="PF00407">
    <property type="entry name" value="Bet_v_1"/>
    <property type="match status" value="1"/>
</dbReference>
<protein>
    <submittedName>
        <fullName evidence="2">OLC1v1003100C1</fullName>
    </submittedName>
</protein>
<dbReference type="GO" id="GO:0006952">
    <property type="term" value="P:defense response"/>
    <property type="evidence" value="ECO:0007669"/>
    <property type="project" value="InterPro"/>
</dbReference>
<dbReference type="SMART" id="SM01037">
    <property type="entry name" value="Bet_v_1"/>
    <property type="match status" value="1"/>
</dbReference>
<dbReference type="AlphaFoldDB" id="A0AAV1DC75"/>
<gene>
    <name evidence="2" type="ORF">OLC1_LOCUS13362</name>
</gene>
<reference evidence="2" key="1">
    <citation type="submission" date="2023-03" db="EMBL/GenBank/DDBJ databases">
        <authorList>
            <person name="Julca I."/>
        </authorList>
    </citation>
    <scope>NUCLEOTIDE SEQUENCE</scope>
</reference>
<dbReference type="InterPro" id="IPR023393">
    <property type="entry name" value="START-like_dom_sf"/>
</dbReference>
<dbReference type="Gene3D" id="3.30.530.20">
    <property type="match status" value="1"/>
</dbReference>
<accession>A0AAV1DC75</accession>
<organism evidence="2 3">
    <name type="scientific">Oldenlandia corymbosa var. corymbosa</name>
    <dbReference type="NCBI Taxonomy" id="529605"/>
    <lineage>
        <taxon>Eukaryota</taxon>
        <taxon>Viridiplantae</taxon>
        <taxon>Streptophyta</taxon>
        <taxon>Embryophyta</taxon>
        <taxon>Tracheophyta</taxon>
        <taxon>Spermatophyta</taxon>
        <taxon>Magnoliopsida</taxon>
        <taxon>eudicotyledons</taxon>
        <taxon>Gunneridae</taxon>
        <taxon>Pentapetalae</taxon>
        <taxon>asterids</taxon>
        <taxon>lamiids</taxon>
        <taxon>Gentianales</taxon>
        <taxon>Rubiaceae</taxon>
        <taxon>Rubioideae</taxon>
        <taxon>Spermacoceae</taxon>
        <taxon>Hedyotis-Oldenlandia complex</taxon>
        <taxon>Oldenlandia</taxon>
    </lineage>
</organism>
<name>A0AAV1DC75_OLDCO</name>